<dbReference type="EMBL" id="JABEQJ010000008">
    <property type="protein sequence ID" value="MBB2160085.1"/>
    <property type="molecule type" value="Genomic_DNA"/>
</dbReference>
<name>A0A7W4IC27_9PROT</name>
<dbReference type="InterPro" id="IPR019596">
    <property type="entry name" value="Phage_Mu_GpM_tail_tub"/>
</dbReference>
<dbReference type="Pfam" id="PF10618">
    <property type="entry name" value="Tail_tube"/>
    <property type="match status" value="1"/>
</dbReference>
<evidence type="ECO:0000313" key="2">
    <source>
        <dbReference type="Proteomes" id="UP000589085"/>
    </source>
</evidence>
<gene>
    <name evidence="1" type="ORF">HLH48_07845</name>
</gene>
<dbReference type="RefSeq" id="WP_182996947.1">
    <property type="nucleotide sequence ID" value="NZ_JABEQJ010000008.1"/>
</dbReference>
<proteinExistence type="predicted"/>
<evidence type="ECO:0000313" key="1">
    <source>
        <dbReference type="EMBL" id="MBB2160085.1"/>
    </source>
</evidence>
<dbReference type="Proteomes" id="UP000589085">
    <property type="component" value="Unassembled WGS sequence"/>
</dbReference>
<accession>A0A7W4IC27</accession>
<organism evidence="1 2">
    <name type="scientific">Gluconacetobacter sacchari</name>
    <dbReference type="NCBI Taxonomy" id="92759"/>
    <lineage>
        <taxon>Bacteria</taxon>
        <taxon>Pseudomonadati</taxon>
        <taxon>Pseudomonadota</taxon>
        <taxon>Alphaproteobacteria</taxon>
        <taxon>Acetobacterales</taxon>
        <taxon>Acetobacteraceae</taxon>
        <taxon>Gluconacetobacter</taxon>
    </lineage>
</organism>
<comment type="caution">
    <text evidence="1">The sequence shown here is derived from an EMBL/GenBank/DDBJ whole genome shotgun (WGS) entry which is preliminary data.</text>
</comment>
<protein>
    <submittedName>
        <fullName evidence="1">Uncharacterized protein</fullName>
    </submittedName>
</protein>
<reference evidence="1 2" key="1">
    <citation type="submission" date="2020-04" db="EMBL/GenBank/DDBJ databases">
        <title>Description of novel Gluconacetobacter.</title>
        <authorList>
            <person name="Sombolestani A."/>
        </authorList>
    </citation>
    <scope>NUCLEOTIDE SEQUENCE [LARGE SCALE GENOMIC DNA]</scope>
    <source>
        <strain evidence="1 2">LMG 19747</strain>
    </source>
</reference>
<sequence>MAANPNDVIGIVQIYKGTTLIDCAPGSNIQLPGRKNTAITTGYRTRTAGSYQSGTVNATTTLGTGDNLDGFDPSVRGPLQVRCDTGQVIAIEDAILEQKPQIGDQGGKAALRWFFDNYSIQVTS</sequence>
<dbReference type="AlphaFoldDB" id="A0A7W4IC27"/>